<comment type="caution">
    <text evidence="3">The sequence shown here is derived from an EMBL/GenBank/DDBJ whole genome shotgun (WGS) entry which is preliminary data.</text>
</comment>
<organism evidence="3 4">
    <name type="scientific">Shewanella subflava</name>
    <dbReference type="NCBI Taxonomy" id="2986476"/>
    <lineage>
        <taxon>Bacteria</taxon>
        <taxon>Pseudomonadati</taxon>
        <taxon>Pseudomonadota</taxon>
        <taxon>Gammaproteobacteria</taxon>
        <taxon>Alteromonadales</taxon>
        <taxon>Shewanellaceae</taxon>
        <taxon>Shewanella</taxon>
    </lineage>
</organism>
<dbReference type="InterPro" id="IPR006680">
    <property type="entry name" value="Amidohydro-rel"/>
</dbReference>
<dbReference type="Pfam" id="PF01979">
    <property type="entry name" value="Amidohydro_1"/>
    <property type="match status" value="1"/>
</dbReference>
<dbReference type="CDD" id="cd01299">
    <property type="entry name" value="Met_dep_hydrolase_A"/>
    <property type="match status" value="1"/>
</dbReference>
<proteinExistence type="predicted"/>
<dbReference type="PANTHER" id="PTHR43135">
    <property type="entry name" value="ALPHA-D-RIBOSE 1-METHYLPHOSPHONATE 5-TRIPHOSPHATE DIPHOSPHATASE"/>
    <property type="match status" value="1"/>
</dbReference>
<accession>A0ABT3I8K6</accession>
<reference evidence="3" key="1">
    <citation type="submission" date="2022-10" db="EMBL/GenBank/DDBJ databases">
        <title>Shewanella flava sp. nov, isolated from the estuary of the Fenhe River into the Yellow River.</title>
        <authorList>
            <person name="Li Y."/>
        </authorList>
    </citation>
    <scope>NUCLEOTIDE SEQUENCE</scope>
    <source>
        <strain evidence="3">FYR11-62</strain>
    </source>
</reference>
<dbReference type="InterPro" id="IPR051781">
    <property type="entry name" value="Metallo-dep_Hydrolase"/>
</dbReference>
<evidence type="ECO:0000313" key="4">
    <source>
        <dbReference type="Proteomes" id="UP001163714"/>
    </source>
</evidence>
<feature type="chain" id="PRO_5046232289" evidence="1">
    <location>
        <begin position="26"/>
        <end position="447"/>
    </location>
</feature>
<gene>
    <name evidence="3" type="ORF">OHT75_07700</name>
</gene>
<keyword evidence="1" id="KW-0732">Signal</keyword>
<dbReference type="Gene3D" id="3.20.20.140">
    <property type="entry name" value="Metal-dependent hydrolases"/>
    <property type="match status" value="1"/>
</dbReference>
<keyword evidence="4" id="KW-1185">Reference proteome</keyword>
<dbReference type="EMBL" id="JAPDMX010000017">
    <property type="protein sequence ID" value="MCW3172360.1"/>
    <property type="molecule type" value="Genomic_DNA"/>
</dbReference>
<dbReference type="RefSeq" id="WP_264725913.1">
    <property type="nucleotide sequence ID" value="NZ_JAPDMX010000017.1"/>
</dbReference>
<dbReference type="InterPro" id="IPR011059">
    <property type="entry name" value="Metal-dep_hydrolase_composite"/>
</dbReference>
<dbReference type="SUPFAM" id="SSF51556">
    <property type="entry name" value="Metallo-dependent hydrolases"/>
    <property type="match status" value="1"/>
</dbReference>
<feature type="domain" description="Amidohydrolase-related" evidence="2">
    <location>
        <begin position="82"/>
        <end position="441"/>
    </location>
</feature>
<dbReference type="InterPro" id="IPR057744">
    <property type="entry name" value="OTAase-like"/>
</dbReference>
<dbReference type="PANTHER" id="PTHR43135:SF3">
    <property type="entry name" value="ALPHA-D-RIBOSE 1-METHYLPHOSPHONATE 5-TRIPHOSPHATE DIPHOSPHATASE"/>
    <property type="match status" value="1"/>
</dbReference>
<evidence type="ECO:0000256" key="1">
    <source>
        <dbReference type="SAM" id="SignalP"/>
    </source>
</evidence>
<evidence type="ECO:0000313" key="3">
    <source>
        <dbReference type="EMBL" id="MCW3172360.1"/>
    </source>
</evidence>
<dbReference type="Proteomes" id="UP001163714">
    <property type="component" value="Unassembled WGS sequence"/>
</dbReference>
<sequence>MRKLSLKNVTAALVVAVSFALPAAAQEPSGPILFTNVNVFDGVNADLIKNANVVVTGNKITSVSTEPLAVAGGMVIDGGGRTLMPGLTDCHWHNMAAYMGADVFTAGLGRLNLVAADGAEKTLMRGFTSVRDPGGPVFELKEAIDEGLFPGPRIYAAGAMISQTSGHADFRRPIDIPQSYSRDLTPLEVAASVSIADGRAQVMQRVRENLMRGAAFIKLMGGGGVASPSDPLDVSQYTVGEIEAAVEVAENWGTYVTVHSYSAKAIQNAIRGGVRNVEHGQMIDKETAKLMQKTDTSVCLQPFYDDEDAVPFPPGSFQQGKYHEMISGTDTAFELAKKYDLLFGFGTDTQGMPALVERQGAMLAKLTRYFKPWEVLKIATSQNYQIFKRSGPRDPYPGENGVVREGAYADLLLVDGNPLENIDLIADPHKNFVLIMKDGKIYKNTLN</sequence>
<feature type="signal peptide" evidence="1">
    <location>
        <begin position="1"/>
        <end position="25"/>
    </location>
</feature>
<dbReference type="Gene3D" id="2.30.40.10">
    <property type="entry name" value="Urease, subunit C, domain 1"/>
    <property type="match status" value="1"/>
</dbReference>
<dbReference type="InterPro" id="IPR032466">
    <property type="entry name" value="Metal_Hydrolase"/>
</dbReference>
<name>A0ABT3I8K6_9GAMM</name>
<evidence type="ECO:0000259" key="2">
    <source>
        <dbReference type="Pfam" id="PF01979"/>
    </source>
</evidence>
<protein>
    <submittedName>
        <fullName evidence="3">Amidohydrolase family protein</fullName>
    </submittedName>
</protein>
<dbReference type="SUPFAM" id="SSF51338">
    <property type="entry name" value="Composite domain of metallo-dependent hydrolases"/>
    <property type="match status" value="2"/>
</dbReference>